<keyword evidence="8" id="KW-0136">Cellulose degradation</keyword>
<protein>
    <recommendedName>
        <fullName evidence="8">Endoglucanase</fullName>
        <ecNumber evidence="8">3.2.1.4</ecNumber>
    </recommendedName>
</protein>
<dbReference type="RefSeq" id="WP_035076179.1">
    <property type="nucleotide sequence ID" value="NZ_JMIH01000023.1"/>
</dbReference>
<feature type="active site" evidence="7">
    <location>
        <position position="562"/>
    </location>
</feature>
<keyword evidence="4 6" id="KW-0326">Glycosidase</keyword>
<feature type="domain" description="Glycoside hydrolase family 9" evidence="9">
    <location>
        <begin position="123"/>
        <end position="574"/>
    </location>
</feature>
<comment type="similarity">
    <text evidence="1 6 8">Belongs to the glycosyl hydrolase 9 (cellulase E) family.</text>
</comment>
<dbReference type="eggNOG" id="COG3291">
    <property type="taxonomic scope" value="Bacteria"/>
</dbReference>
<dbReference type="InterPro" id="IPR001701">
    <property type="entry name" value="Glyco_hydro_9"/>
</dbReference>
<evidence type="ECO:0000256" key="4">
    <source>
        <dbReference type="ARBA" id="ARBA00023295"/>
    </source>
</evidence>
<sequence>MRKKLYLLFILSAGFLSSCHRSNLNYNFPETEAIRLNQIGYYPESKKFAAISAHEATGTFYLTKADENTPVYEGDLSEAVSSDYSDKKTKLADFSAFTQKGEYRLVIPSAGKSYPFKIEDGIFEELAKGSIKAFYYNRASSPLLEQHAGIWAREAGHPDDQVKIHASAASEQRPEGSVVSAPYGWYDAGDYNKYIVNSGITMGTLLSLYEDFNDYFHHQNLNIPESDNQNPDLLDEILWNLKWMLKMQDPNDGGVYHKLTTAEFEGMVMPHEATNQRYMVAKSTAATLNFAAVMAQASRIYKQYHPSLATECLNAAEKAWDWAKLNPAQLYRQDEINKIHIPQIQTGTYGDNNVEDEWIWAAAELYISTQNISYQENISGPVDSFTLPNWSNVGWLGYYSLLRHRNKLNNPPKDVLDKAKNQLLNQADVYVESVKNSRFHSVMGKNASDFNWGSNSNAANQGILLIQAYLLSDKQEYLEAALSNLDYILGRNATGYSFITGYGSKTPLYPHHRPSEAEPDKAPVPGFLVGGPNPGQQDNCDYPSNIPDESYIDETCSYASNEIAINWNAPLAYLTNALEAIYSK</sequence>
<dbReference type="GO" id="GO:0030245">
    <property type="term" value="P:cellulose catabolic process"/>
    <property type="evidence" value="ECO:0007669"/>
    <property type="project" value="UniProtKB-KW"/>
</dbReference>
<evidence type="ECO:0000256" key="3">
    <source>
        <dbReference type="ARBA" id="ARBA00023277"/>
    </source>
</evidence>
<dbReference type="STRING" id="1048983.EL17_15410"/>
<keyword evidence="5 6" id="KW-0624">Polysaccharide degradation</keyword>
<dbReference type="InterPro" id="IPR008928">
    <property type="entry name" value="6-hairpin_glycosidase_sf"/>
</dbReference>
<evidence type="ECO:0000256" key="7">
    <source>
        <dbReference type="PROSITE-ProRule" id="PRU10060"/>
    </source>
</evidence>
<evidence type="ECO:0000259" key="9">
    <source>
        <dbReference type="Pfam" id="PF00759"/>
    </source>
</evidence>
<dbReference type="GO" id="GO:0008810">
    <property type="term" value="F:cellulase activity"/>
    <property type="evidence" value="ECO:0007669"/>
    <property type="project" value="UniProtKB-EC"/>
</dbReference>
<feature type="active site" evidence="7">
    <location>
        <position position="553"/>
    </location>
</feature>
<dbReference type="OrthoDB" id="9808897at2"/>
<dbReference type="SUPFAM" id="SSF48208">
    <property type="entry name" value="Six-hairpin glycosidases"/>
    <property type="match status" value="1"/>
</dbReference>
<keyword evidence="3 6" id="KW-0119">Carbohydrate metabolism</keyword>
<evidence type="ECO:0000313" key="11">
    <source>
        <dbReference type="EMBL" id="KEO72999.1"/>
    </source>
</evidence>
<feature type="signal peptide" evidence="8">
    <location>
        <begin position="1"/>
        <end position="21"/>
    </location>
</feature>
<dbReference type="PANTHER" id="PTHR22298">
    <property type="entry name" value="ENDO-1,4-BETA-GLUCANASE"/>
    <property type="match status" value="1"/>
</dbReference>
<evidence type="ECO:0000259" key="10">
    <source>
        <dbReference type="Pfam" id="PF02927"/>
    </source>
</evidence>
<dbReference type="EC" id="3.2.1.4" evidence="8"/>
<dbReference type="PROSITE" id="PS51257">
    <property type="entry name" value="PROKAR_LIPOPROTEIN"/>
    <property type="match status" value="1"/>
</dbReference>
<keyword evidence="2 6" id="KW-0378">Hydrolase</keyword>
<feature type="active site" evidence="6">
    <location>
        <position position="511"/>
    </location>
</feature>
<name>A0A074KVM6_9BACT</name>
<keyword evidence="12" id="KW-1185">Reference proteome</keyword>
<dbReference type="PROSITE" id="PS00698">
    <property type="entry name" value="GH9_3"/>
    <property type="match status" value="1"/>
</dbReference>
<dbReference type="Gene3D" id="2.60.40.10">
    <property type="entry name" value="Immunoglobulins"/>
    <property type="match status" value="1"/>
</dbReference>
<dbReference type="Proteomes" id="UP000027821">
    <property type="component" value="Unassembled WGS sequence"/>
</dbReference>
<dbReference type="InterPro" id="IPR033126">
    <property type="entry name" value="Glyco_hydro_9_Asp/Glu_AS"/>
</dbReference>
<accession>A0A074KVM6</accession>
<dbReference type="InterPro" id="IPR018221">
    <property type="entry name" value="Glyco_hydro_9_His_AS"/>
</dbReference>
<evidence type="ECO:0000256" key="1">
    <source>
        <dbReference type="ARBA" id="ARBA00007072"/>
    </source>
</evidence>
<feature type="domain" description="Cellulase Ig-like" evidence="10">
    <location>
        <begin position="31"/>
        <end position="111"/>
    </location>
</feature>
<dbReference type="SUPFAM" id="SSF81296">
    <property type="entry name" value="E set domains"/>
    <property type="match status" value="1"/>
</dbReference>
<organism evidence="11 12">
    <name type="scientific">Anditalea andensis</name>
    <dbReference type="NCBI Taxonomy" id="1048983"/>
    <lineage>
        <taxon>Bacteria</taxon>
        <taxon>Pseudomonadati</taxon>
        <taxon>Bacteroidota</taxon>
        <taxon>Cytophagia</taxon>
        <taxon>Cytophagales</taxon>
        <taxon>Cytophagaceae</taxon>
        <taxon>Anditalea</taxon>
    </lineage>
</organism>
<evidence type="ECO:0000256" key="6">
    <source>
        <dbReference type="PROSITE-ProRule" id="PRU10059"/>
    </source>
</evidence>
<evidence type="ECO:0000256" key="8">
    <source>
        <dbReference type="RuleBase" id="RU361166"/>
    </source>
</evidence>
<dbReference type="AlphaFoldDB" id="A0A074KVM6"/>
<evidence type="ECO:0000313" key="12">
    <source>
        <dbReference type="Proteomes" id="UP000027821"/>
    </source>
</evidence>
<dbReference type="InterPro" id="IPR013783">
    <property type="entry name" value="Ig-like_fold"/>
</dbReference>
<dbReference type="CDD" id="cd02850">
    <property type="entry name" value="E_set_Cellulase_N"/>
    <property type="match status" value="1"/>
</dbReference>
<dbReference type="Gene3D" id="1.50.10.10">
    <property type="match status" value="1"/>
</dbReference>
<dbReference type="InterPro" id="IPR014756">
    <property type="entry name" value="Ig_E-set"/>
</dbReference>
<dbReference type="PROSITE" id="PS00592">
    <property type="entry name" value="GH9_2"/>
    <property type="match status" value="1"/>
</dbReference>
<reference evidence="11 12" key="1">
    <citation type="submission" date="2014-04" db="EMBL/GenBank/DDBJ databases">
        <title>Characterization and application of a salt tolerant electro-active bacterium.</title>
        <authorList>
            <person name="Yang L."/>
            <person name="Wei S."/>
            <person name="Tay Q.X.M."/>
        </authorList>
    </citation>
    <scope>NUCLEOTIDE SEQUENCE [LARGE SCALE GENOMIC DNA]</scope>
    <source>
        <strain evidence="11 12">LY1</strain>
    </source>
</reference>
<dbReference type="InterPro" id="IPR004197">
    <property type="entry name" value="Cellulase_Ig-like"/>
</dbReference>
<comment type="caution">
    <text evidence="11">The sequence shown here is derived from an EMBL/GenBank/DDBJ whole genome shotgun (WGS) entry which is preliminary data.</text>
</comment>
<evidence type="ECO:0000256" key="2">
    <source>
        <dbReference type="ARBA" id="ARBA00022801"/>
    </source>
</evidence>
<dbReference type="Pfam" id="PF00759">
    <property type="entry name" value="Glyco_hydro_9"/>
    <property type="match status" value="1"/>
</dbReference>
<dbReference type="InterPro" id="IPR012341">
    <property type="entry name" value="6hp_glycosidase-like_sf"/>
</dbReference>
<comment type="catalytic activity">
    <reaction evidence="8">
        <text>Endohydrolysis of (1-&gt;4)-beta-D-glucosidic linkages in cellulose, lichenin and cereal beta-D-glucans.</text>
        <dbReference type="EC" id="3.2.1.4"/>
    </reaction>
</comment>
<evidence type="ECO:0000256" key="5">
    <source>
        <dbReference type="ARBA" id="ARBA00023326"/>
    </source>
</evidence>
<feature type="chain" id="PRO_5005104461" description="Endoglucanase" evidence="8">
    <location>
        <begin position="22"/>
        <end position="584"/>
    </location>
</feature>
<dbReference type="Pfam" id="PF02927">
    <property type="entry name" value="CelD_N"/>
    <property type="match status" value="1"/>
</dbReference>
<keyword evidence="8" id="KW-0732">Signal</keyword>
<dbReference type="EMBL" id="JMIH01000023">
    <property type="protein sequence ID" value="KEO72999.1"/>
    <property type="molecule type" value="Genomic_DNA"/>
</dbReference>
<gene>
    <name evidence="11" type="ORF">EL17_15410</name>
</gene>
<proteinExistence type="inferred from homology"/>